<dbReference type="Proteomes" id="UP000567293">
    <property type="component" value="Unassembled WGS sequence"/>
</dbReference>
<feature type="domain" description="Alpha/beta hydrolase" evidence="1">
    <location>
        <begin position="234"/>
        <end position="639"/>
    </location>
</feature>
<dbReference type="InterPro" id="IPR045394">
    <property type="entry name" value="Abhydrolase_dom"/>
</dbReference>
<keyword evidence="3" id="KW-1185">Reference proteome</keyword>
<dbReference type="Pfam" id="PF20091">
    <property type="entry name" value="Abhydrolase_10"/>
    <property type="match status" value="1"/>
</dbReference>
<comment type="caution">
    <text evidence="2">The sequence shown here is derived from an EMBL/GenBank/DDBJ whole genome shotgun (WGS) entry which is preliminary data.</text>
</comment>
<dbReference type="AlphaFoldDB" id="A0A7V8NPA0"/>
<organism evidence="2 3">
    <name type="scientific">Candidatus Acidiferrum panamense</name>
    <dbReference type="NCBI Taxonomy" id="2741543"/>
    <lineage>
        <taxon>Bacteria</taxon>
        <taxon>Pseudomonadati</taxon>
        <taxon>Acidobacteriota</taxon>
        <taxon>Terriglobia</taxon>
        <taxon>Candidatus Acidiferrales</taxon>
        <taxon>Candidatus Acidiferrum</taxon>
    </lineage>
</organism>
<evidence type="ECO:0000313" key="2">
    <source>
        <dbReference type="EMBL" id="MBA0085009.1"/>
    </source>
</evidence>
<accession>A0A7V8NPA0</accession>
<sequence>MAVVRLEIKTRQPLADGRKFDHVGCYEQLDGTAHFAVDPAHRLNCAVTDIDLAERGRDGLVHFTADVRILAPADQARGNHRLLFDVPNRGNRLALATFNGVPRPINPAGPTDAGNGFLMRHGYTVVWCGWQHDVPEADGLMRIKVPEAQIDGRPVSGRLLVGFQPSKPSQVQLLSDRGHRPYPSDDLDNPNAVLLVRDGEEARPRTIPRESWSFARLEARRIVPDPNHVYLATGFEPGRIYEVIYTTTGAPVIGLGLLAARDIVSFLRHSNGADNPCAGDIQHAYAFGASQSGRFLRQLLYLGLNEDEAERTVFDGVLVHIAGGKRGGDFNMRFGQPSASLPSDPFPFNEMGATDPVSGRSDGLLERLAVRHRVPKIFFTNTSCEYWRGDASLIHTDATGTRDIEPIASSRFYHFAGTQHSAGTLPLTDTNPQNGERGQQALNSVDYNPLLRALLVQMDRWISQGEEPPASRYPRLADGSAVAPETVKAIVTTIPGVGFPAHPPRVTRLDFGREAANGIATTLPPREGEAYPHFVPSVDPDGNELSGIRLPDVTVPLATYTGWNLRHPQIGAPERLMSLIGSTIPFPATEGQRAARDDPRRSIAARYPGKAAYLDEVSHAAQSLIDAGYLLPEDLERILAQSARRWDLLASVTESAA</sequence>
<proteinExistence type="predicted"/>
<evidence type="ECO:0000259" key="1">
    <source>
        <dbReference type="Pfam" id="PF20091"/>
    </source>
</evidence>
<gene>
    <name evidence="2" type="ORF">HRJ53_08435</name>
</gene>
<name>A0A7V8NPA0_9BACT</name>
<protein>
    <recommendedName>
        <fullName evidence="1">Alpha/beta hydrolase domain-containing protein</fullName>
    </recommendedName>
</protein>
<evidence type="ECO:0000313" key="3">
    <source>
        <dbReference type="Proteomes" id="UP000567293"/>
    </source>
</evidence>
<feature type="non-terminal residue" evidence="2">
    <location>
        <position position="657"/>
    </location>
</feature>
<reference evidence="2" key="1">
    <citation type="submission" date="2020-06" db="EMBL/GenBank/DDBJ databases">
        <title>Legume-microbial interactions unlock mineral nutrients during tropical forest succession.</title>
        <authorList>
            <person name="Epihov D.Z."/>
        </authorList>
    </citation>
    <scope>NUCLEOTIDE SEQUENCE [LARGE SCALE GENOMIC DNA]</scope>
    <source>
        <strain evidence="2">Pan2503</strain>
    </source>
</reference>
<dbReference type="EMBL" id="JACDQQ010000816">
    <property type="protein sequence ID" value="MBA0085009.1"/>
    <property type="molecule type" value="Genomic_DNA"/>
</dbReference>